<accession>A0A8J2PI26</accession>
<sequence>MPGGDIPYNQIDSRLGPDLRPEVAVRIIYWGNLTLRLFQFESQSQVLKFSLEKIKIIFPPFTTWVFPG</sequence>
<keyword evidence="2" id="KW-1185">Reference proteome</keyword>
<organism evidence="1 2">
    <name type="scientific">Allacma fusca</name>
    <dbReference type="NCBI Taxonomy" id="39272"/>
    <lineage>
        <taxon>Eukaryota</taxon>
        <taxon>Metazoa</taxon>
        <taxon>Ecdysozoa</taxon>
        <taxon>Arthropoda</taxon>
        <taxon>Hexapoda</taxon>
        <taxon>Collembola</taxon>
        <taxon>Symphypleona</taxon>
        <taxon>Sminthuridae</taxon>
        <taxon>Allacma</taxon>
    </lineage>
</organism>
<gene>
    <name evidence="1" type="ORF">AFUS01_LOCUS32778</name>
</gene>
<dbReference type="Proteomes" id="UP000708208">
    <property type="component" value="Unassembled WGS sequence"/>
</dbReference>
<protein>
    <submittedName>
        <fullName evidence="1">Uncharacterized protein</fullName>
    </submittedName>
</protein>
<evidence type="ECO:0000313" key="2">
    <source>
        <dbReference type="Proteomes" id="UP000708208"/>
    </source>
</evidence>
<reference evidence="1" key="1">
    <citation type="submission" date="2021-06" db="EMBL/GenBank/DDBJ databases">
        <authorList>
            <person name="Hodson N. C."/>
            <person name="Mongue J. A."/>
            <person name="Jaron S. K."/>
        </authorList>
    </citation>
    <scope>NUCLEOTIDE SEQUENCE</scope>
</reference>
<evidence type="ECO:0000313" key="1">
    <source>
        <dbReference type="EMBL" id="CAG7822509.1"/>
    </source>
</evidence>
<name>A0A8J2PI26_9HEXA</name>
<comment type="caution">
    <text evidence="1">The sequence shown here is derived from an EMBL/GenBank/DDBJ whole genome shotgun (WGS) entry which is preliminary data.</text>
</comment>
<dbReference type="EMBL" id="CAJVCH010526562">
    <property type="protein sequence ID" value="CAG7822509.1"/>
    <property type="molecule type" value="Genomic_DNA"/>
</dbReference>
<proteinExistence type="predicted"/>
<dbReference type="AlphaFoldDB" id="A0A8J2PI26"/>
<feature type="non-terminal residue" evidence="1">
    <location>
        <position position="1"/>
    </location>
</feature>